<dbReference type="VEuPathDB" id="FungiDB:LEMA_P096230.1"/>
<dbReference type="HOGENOM" id="CLU_2961235_0_0_1"/>
<dbReference type="InParanoid" id="E5A3K1"/>
<name>E5A3K1_LEPMJ</name>
<gene>
    <name evidence="2" type="ORF">LEMA_P096230.1</name>
</gene>
<proteinExistence type="predicted"/>
<protein>
    <submittedName>
        <fullName evidence="2">Predicted protein</fullName>
    </submittedName>
</protein>
<evidence type="ECO:0000313" key="3">
    <source>
        <dbReference type="Proteomes" id="UP000002668"/>
    </source>
</evidence>
<organism evidence="3">
    <name type="scientific">Leptosphaeria maculans (strain JN3 / isolate v23.1.3 / race Av1-4-5-6-7-8)</name>
    <name type="common">Blackleg fungus</name>
    <name type="synonym">Phoma lingam</name>
    <dbReference type="NCBI Taxonomy" id="985895"/>
    <lineage>
        <taxon>Eukaryota</taxon>
        <taxon>Fungi</taxon>
        <taxon>Dikarya</taxon>
        <taxon>Ascomycota</taxon>
        <taxon>Pezizomycotina</taxon>
        <taxon>Dothideomycetes</taxon>
        <taxon>Pleosporomycetidae</taxon>
        <taxon>Pleosporales</taxon>
        <taxon>Pleosporineae</taxon>
        <taxon>Leptosphaeriaceae</taxon>
        <taxon>Plenodomus</taxon>
        <taxon>Plenodomus lingam/Leptosphaeria maculans species complex</taxon>
    </lineage>
</organism>
<evidence type="ECO:0000256" key="1">
    <source>
        <dbReference type="SAM" id="MobiDB-lite"/>
    </source>
</evidence>
<dbReference type="EMBL" id="FP929133">
    <property type="protein sequence ID" value="CBX98214.1"/>
    <property type="molecule type" value="Genomic_DNA"/>
</dbReference>
<sequence>MPQHRPSHAQHPHPTASLTSPPAARTRGIKGGGGGVSGEKKGREEGKKVKTIHLDYSSS</sequence>
<reference evidence="3" key="1">
    <citation type="journal article" date="2011" name="Nat. Commun.">
        <title>Effector diversification within compartments of the Leptosphaeria maculans genome affected by Repeat-Induced Point mutations.</title>
        <authorList>
            <person name="Rouxel T."/>
            <person name="Grandaubert J."/>
            <person name="Hane J.K."/>
            <person name="Hoede C."/>
            <person name="van de Wouw A.P."/>
            <person name="Couloux A."/>
            <person name="Dominguez V."/>
            <person name="Anthouard V."/>
            <person name="Bally P."/>
            <person name="Bourras S."/>
            <person name="Cozijnsen A.J."/>
            <person name="Ciuffetti L.M."/>
            <person name="Degrave A."/>
            <person name="Dilmaghani A."/>
            <person name="Duret L."/>
            <person name="Fudal I."/>
            <person name="Goodwin S.B."/>
            <person name="Gout L."/>
            <person name="Glaser N."/>
            <person name="Linglin J."/>
            <person name="Kema G.H.J."/>
            <person name="Lapalu N."/>
            <person name="Lawrence C.B."/>
            <person name="May K."/>
            <person name="Meyer M."/>
            <person name="Ollivier B."/>
            <person name="Poulain J."/>
            <person name="Schoch C.L."/>
            <person name="Simon A."/>
            <person name="Spatafora J.W."/>
            <person name="Stachowiak A."/>
            <person name="Turgeon B.G."/>
            <person name="Tyler B.M."/>
            <person name="Vincent D."/>
            <person name="Weissenbach J."/>
            <person name="Amselem J."/>
            <person name="Quesneville H."/>
            <person name="Oliver R.P."/>
            <person name="Wincker P."/>
            <person name="Balesdent M.-H."/>
            <person name="Howlett B.J."/>
        </authorList>
    </citation>
    <scope>NUCLEOTIDE SEQUENCE [LARGE SCALE GENOMIC DNA]</scope>
    <source>
        <strain evidence="3">JN3 / isolate v23.1.3 / race Av1-4-5-6-7-8</strain>
    </source>
</reference>
<feature type="region of interest" description="Disordered" evidence="1">
    <location>
        <begin position="1"/>
        <end position="59"/>
    </location>
</feature>
<keyword evidence="3" id="KW-1185">Reference proteome</keyword>
<dbReference type="AlphaFoldDB" id="E5A3K1"/>
<evidence type="ECO:0000313" key="2">
    <source>
        <dbReference type="EMBL" id="CBX98214.1"/>
    </source>
</evidence>
<feature type="compositionally biased region" description="Basic residues" evidence="1">
    <location>
        <begin position="1"/>
        <end position="11"/>
    </location>
</feature>
<feature type="compositionally biased region" description="Basic and acidic residues" evidence="1">
    <location>
        <begin position="38"/>
        <end position="48"/>
    </location>
</feature>
<accession>E5A3K1</accession>
<dbReference type="Proteomes" id="UP000002668">
    <property type="component" value="Genome"/>
</dbReference>